<dbReference type="InterPro" id="IPR001650">
    <property type="entry name" value="Helicase_C-like"/>
</dbReference>
<evidence type="ECO:0000259" key="6">
    <source>
        <dbReference type="PROSITE" id="PS51192"/>
    </source>
</evidence>
<evidence type="ECO:0000256" key="3">
    <source>
        <dbReference type="ARBA" id="ARBA00022806"/>
    </source>
</evidence>
<proteinExistence type="predicted"/>
<dbReference type="Gene3D" id="1.20.120.1750">
    <property type="match status" value="1"/>
</dbReference>
<dbReference type="PANTHER" id="PTHR18934:SF91">
    <property type="entry name" value="PRE-MRNA-SPLICING FACTOR ATP-DEPENDENT RNA HELICASE PRP16"/>
    <property type="match status" value="1"/>
</dbReference>
<feature type="coiled-coil region" evidence="5">
    <location>
        <begin position="352"/>
        <end position="409"/>
    </location>
</feature>
<evidence type="ECO:0000256" key="5">
    <source>
        <dbReference type="SAM" id="Coils"/>
    </source>
</evidence>
<dbReference type="PROSITE" id="PS51194">
    <property type="entry name" value="HELICASE_CTER"/>
    <property type="match status" value="1"/>
</dbReference>
<dbReference type="GO" id="GO:0016787">
    <property type="term" value="F:hydrolase activity"/>
    <property type="evidence" value="ECO:0007669"/>
    <property type="project" value="UniProtKB-KW"/>
</dbReference>
<keyword evidence="4" id="KW-0067">ATP-binding</keyword>
<dbReference type="InterPro" id="IPR011545">
    <property type="entry name" value="DEAD/DEAH_box_helicase_dom"/>
</dbReference>
<dbReference type="Proteomes" id="UP000179807">
    <property type="component" value="Unassembled WGS sequence"/>
</dbReference>
<evidence type="ECO:0000313" key="9">
    <source>
        <dbReference type="Proteomes" id="UP000179807"/>
    </source>
</evidence>
<dbReference type="GO" id="GO:0005524">
    <property type="term" value="F:ATP binding"/>
    <property type="evidence" value="ECO:0007669"/>
    <property type="project" value="UniProtKB-KW"/>
</dbReference>
<name>A0A1J4J969_9EUKA</name>
<dbReference type="VEuPathDB" id="TrichDB:TRFO_10396"/>
<dbReference type="GO" id="GO:0003723">
    <property type="term" value="F:RNA binding"/>
    <property type="evidence" value="ECO:0007669"/>
    <property type="project" value="TreeGrafter"/>
</dbReference>
<sequence>MNIRIEKLLQNPLLSEERDLIRKLEKSLTIFLSQKNINYDNQANLIQQSLQNITNFDTSTLVTIADQNLFTKDCHHVFHAIHTFCNFMNNCQNEKAKIIEQKLFNLAFSPTETGARVYSVYRMHDQFLTTKSRFCNFKSSTGSGKTRCAPFFFAMKALLENMERPYFIMTQPGSSIIKDKIDDFKNVLGNSIILVNDVRELIKLMHEKPKKPVVALFSPSSALRFIAQCSREKIDYVKTTRFCLDEIHERSVDTDVLVSKLAKKMSIRSNHCHLQLLMMSATPDPRVLKIFGNVEMFELPDSLLFPIEDIPVMVEKVNDIDSTAVSHALKIIEKMANNAFSPGHILIFTSGNARINNLIASLKSKIEKVIEKNDSSKKIRLLQNLEIFLTDKKLFYEKLDEKLESLEDDENTLYIMPIKFAGFLSQETKDIAKDPIPNHSNVVKIIVATNSIESSITIDGLGAVVDCGICNIPEFDQEKGLTMLNEGPISTLSQIQRRGRVGRIRNGICVSITIKNQPPRELLPPQILTTDISSNVLELRRIGIKLETIDNLPDPISQEKLDEIMNELIQISALDSESKKLTPIGRKMSMFTSMSPFLASSILKVSEKYRNDNKKYSYSCFLGSLALFIINTNNLVTDPMTAKLMQNFNEDSDIVTIMRTFLDILIIKCNRKKLCEEYGFHAKSFNQIVSNMSQIINNFNLEDEKETETWKNINNFFNKLSNYGELLKYIQSIIETIGSIKNEWISCRRAKYFTVNSILSKEVFVFNGDASLKIDNKKNSMIEIRNRRPGGVGFSVPGSCFILQITQNLTQKKNYGYLLHRDLSNDENIPHPVSIIEDSFLNNVFTIPLIEAYIGEEGNYLPFQKTLFNAGQNTGNIFCYTTVYGNKTAFSYVPKDNESNELMKNAIKVAKELIPFTPRTIVVRNSTINCVIAVTSMGTDQYQTDIINMNENSYHPYQLTKTSIEYLCRSKSILNSSSNDITLAITGESYIYNINGDNDELKEVSIPSANPKSTCIFRNKASYCSYLFILSKSKLDGRYKELSWINSKIHCSYANEDLLIHSANTIFRGTVQMNHFDDVYFFTNNNSRLEIKGNLPQLSNDLTQDNSNYYRPVGKMFDRFAMHCIQNTSLMKDVELTSFSFDGYFSDSQAKHKQELYEELTRLKSINFNNISKSERGQIIQRKNQIYQEMQALKESSNHEAIPHLRKIGPGCFSTKLKTHDNINSIYHNLSSRYSQVQQEKIPLIATKVFHLKKSQQSTEEFTELIKGVCKRFGGVISKEPIYVEDSSSHIYRGHVKFEFYTVEFSLPIAGEIENALLGHITSVMRIPDSIIPVCIQMEESIIKIIQKWLKENNFNNIELKGKKWSGPQIETSRAISELYQRQKEIKIPFKVFIIPGGVDIDVIFNEVLKEKKKGGSKWRCDKVTRKLIVPHSVEDHTVHEFIKKCSSKRKKSNNEAIIDIAEDDEIDPILGDYINFCEENAVLSGHQINIYKNDGNVIIRNFCVTCIYNSLMYNVGTLYDEEKERPIIRRLLENMEKIEFPSLAPCQEKLVEDKNNIKMSQFWPEIPLGQLMHAFVSEPVLNSVSRTWFTGIVIQALHSSNLITYCPAHPSVVWYHPGPHVRNKCISIGCQIFLCQYCSKWHLPNQCQIKTDLPPGYRYCPGCKTMILKIEACNHITCYCGKHFCYYCGAGPWDESSPVYSHLSEMHGGCFNNPPDYRKFYLNESVNDNELMEFYEKYPQFRRNQS</sequence>
<evidence type="ECO:0000313" key="8">
    <source>
        <dbReference type="EMBL" id="OHS95738.1"/>
    </source>
</evidence>
<feature type="domain" description="Helicase ATP-binding" evidence="6">
    <location>
        <begin position="126"/>
        <end position="301"/>
    </location>
</feature>
<evidence type="ECO:0000256" key="4">
    <source>
        <dbReference type="ARBA" id="ARBA00022840"/>
    </source>
</evidence>
<dbReference type="Gene3D" id="3.40.50.300">
    <property type="entry name" value="P-loop containing nucleotide triphosphate hydrolases"/>
    <property type="match status" value="2"/>
</dbReference>
<organism evidence="8 9">
    <name type="scientific">Tritrichomonas foetus</name>
    <dbReference type="NCBI Taxonomy" id="1144522"/>
    <lineage>
        <taxon>Eukaryota</taxon>
        <taxon>Metamonada</taxon>
        <taxon>Parabasalia</taxon>
        <taxon>Tritrichomonadida</taxon>
        <taxon>Tritrichomonadidae</taxon>
        <taxon>Tritrichomonas</taxon>
    </lineage>
</organism>
<dbReference type="SMART" id="SM00487">
    <property type="entry name" value="DEXDc"/>
    <property type="match status" value="1"/>
</dbReference>
<reference evidence="8" key="1">
    <citation type="submission" date="2016-10" db="EMBL/GenBank/DDBJ databases">
        <authorList>
            <person name="Benchimol M."/>
            <person name="Almeida L.G."/>
            <person name="Vasconcelos A.T."/>
            <person name="Perreira-Neves A."/>
            <person name="Rosa I.A."/>
            <person name="Tasca T."/>
            <person name="Bogo M.R."/>
            <person name="de Souza W."/>
        </authorList>
    </citation>
    <scope>NUCLEOTIDE SEQUENCE [LARGE SCALE GENOMIC DNA]</scope>
    <source>
        <strain evidence="8">K</strain>
    </source>
</reference>
<dbReference type="OrthoDB" id="10009520at2759"/>
<comment type="caution">
    <text evidence="8">The sequence shown here is derived from an EMBL/GenBank/DDBJ whole genome shotgun (WGS) entry which is preliminary data.</text>
</comment>
<dbReference type="GeneID" id="94830138"/>
<dbReference type="InterPro" id="IPR027417">
    <property type="entry name" value="P-loop_NTPase"/>
</dbReference>
<dbReference type="SMART" id="SM00490">
    <property type="entry name" value="HELICc"/>
    <property type="match status" value="1"/>
</dbReference>
<gene>
    <name evidence="8" type="ORF">TRFO_10396</name>
</gene>
<dbReference type="GO" id="GO:0004386">
    <property type="term" value="F:helicase activity"/>
    <property type="evidence" value="ECO:0007669"/>
    <property type="project" value="UniProtKB-KW"/>
</dbReference>
<evidence type="ECO:0000256" key="1">
    <source>
        <dbReference type="ARBA" id="ARBA00022741"/>
    </source>
</evidence>
<dbReference type="InterPro" id="IPR014001">
    <property type="entry name" value="Helicase_ATP-bd"/>
</dbReference>
<evidence type="ECO:0000256" key="2">
    <source>
        <dbReference type="ARBA" id="ARBA00022801"/>
    </source>
</evidence>
<dbReference type="RefSeq" id="XP_068348875.1">
    <property type="nucleotide sequence ID" value="XM_068495434.1"/>
</dbReference>
<dbReference type="Pfam" id="PF04408">
    <property type="entry name" value="WHD_HA2"/>
    <property type="match status" value="1"/>
</dbReference>
<keyword evidence="9" id="KW-1185">Reference proteome</keyword>
<protein>
    <submittedName>
        <fullName evidence="8">Helicase</fullName>
    </submittedName>
</protein>
<dbReference type="Pfam" id="PF00270">
    <property type="entry name" value="DEAD"/>
    <property type="match status" value="1"/>
</dbReference>
<dbReference type="SUPFAM" id="SSF57850">
    <property type="entry name" value="RING/U-box"/>
    <property type="match status" value="1"/>
</dbReference>
<dbReference type="SUPFAM" id="SSF52540">
    <property type="entry name" value="P-loop containing nucleoside triphosphate hydrolases"/>
    <property type="match status" value="1"/>
</dbReference>
<keyword evidence="3 8" id="KW-0347">Helicase</keyword>
<keyword evidence="2" id="KW-0378">Hydrolase</keyword>
<keyword evidence="1" id="KW-0547">Nucleotide-binding</keyword>
<dbReference type="PROSITE" id="PS51192">
    <property type="entry name" value="HELICASE_ATP_BIND_1"/>
    <property type="match status" value="1"/>
</dbReference>
<dbReference type="PANTHER" id="PTHR18934">
    <property type="entry name" value="ATP-DEPENDENT RNA HELICASE"/>
    <property type="match status" value="1"/>
</dbReference>
<dbReference type="EMBL" id="MLAK01001226">
    <property type="protein sequence ID" value="OHS95738.1"/>
    <property type="molecule type" value="Genomic_DNA"/>
</dbReference>
<dbReference type="InterPro" id="IPR048333">
    <property type="entry name" value="HA2_WH"/>
</dbReference>
<dbReference type="CDD" id="cd22584">
    <property type="entry name" value="Rcat_RBR_unk"/>
    <property type="match status" value="1"/>
</dbReference>
<feature type="domain" description="Helicase C-terminal" evidence="7">
    <location>
        <begin position="361"/>
        <end position="543"/>
    </location>
</feature>
<accession>A0A1J4J969</accession>
<keyword evidence="5" id="KW-0175">Coiled coil</keyword>
<evidence type="ECO:0000259" key="7">
    <source>
        <dbReference type="PROSITE" id="PS51194"/>
    </source>
</evidence>
<dbReference type="Pfam" id="PF26200">
    <property type="entry name" value="Rcat_RNF216"/>
    <property type="match status" value="1"/>
</dbReference>